<proteinExistence type="predicted"/>
<feature type="transmembrane region" description="Helical" evidence="1">
    <location>
        <begin position="42"/>
        <end position="61"/>
    </location>
</feature>
<dbReference type="AlphaFoldDB" id="A0A1E2V9N5"/>
<feature type="transmembrane region" description="Helical" evidence="1">
    <location>
        <begin position="12"/>
        <end position="30"/>
    </location>
</feature>
<organism evidence="3 4">
    <name type="scientific">Terasakiispira papahanaumokuakeensis</name>
    <dbReference type="NCBI Taxonomy" id="197479"/>
    <lineage>
        <taxon>Bacteria</taxon>
        <taxon>Pseudomonadati</taxon>
        <taxon>Pseudomonadota</taxon>
        <taxon>Gammaproteobacteria</taxon>
        <taxon>Oceanospirillales</taxon>
        <taxon>Terasakiispira</taxon>
    </lineage>
</organism>
<accession>A0A1E2V9N5</accession>
<protein>
    <recommendedName>
        <fullName evidence="2">DUF1468 domain-containing protein</fullName>
    </recommendedName>
</protein>
<feature type="transmembrane region" description="Helical" evidence="1">
    <location>
        <begin position="73"/>
        <end position="91"/>
    </location>
</feature>
<feature type="domain" description="DUF1468" evidence="2">
    <location>
        <begin position="17"/>
        <end position="141"/>
    </location>
</feature>
<dbReference type="InterPro" id="IPR009936">
    <property type="entry name" value="DUF1468"/>
</dbReference>
<keyword evidence="1" id="KW-0812">Transmembrane</keyword>
<dbReference type="STRING" id="197479.BFW38_08440"/>
<dbReference type="Proteomes" id="UP000094291">
    <property type="component" value="Unassembled WGS sequence"/>
</dbReference>
<evidence type="ECO:0000259" key="2">
    <source>
        <dbReference type="Pfam" id="PF07331"/>
    </source>
</evidence>
<name>A0A1E2V9N5_9GAMM</name>
<keyword evidence="1" id="KW-1133">Transmembrane helix</keyword>
<reference evidence="3 4" key="1">
    <citation type="submission" date="2016-08" db="EMBL/GenBank/DDBJ databases">
        <authorList>
            <person name="Seilhamer J.J."/>
        </authorList>
    </citation>
    <scope>NUCLEOTIDE SEQUENCE [LARGE SCALE GENOMIC DNA]</scope>
    <source>
        <strain evidence="3 4">PH27A</strain>
    </source>
</reference>
<feature type="transmembrane region" description="Helical" evidence="1">
    <location>
        <begin position="121"/>
        <end position="141"/>
    </location>
</feature>
<keyword evidence="1" id="KW-0472">Membrane</keyword>
<dbReference type="Pfam" id="PF07331">
    <property type="entry name" value="TctB"/>
    <property type="match status" value="1"/>
</dbReference>
<dbReference type="EMBL" id="MDTQ01000001">
    <property type="protein sequence ID" value="ODC03572.1"/>
    <property type="molecule type" value="Genomic_DNA"/>
</dbReference>
<comment type="caution">
    <text evidence="3">The sequence shown here is derived from an EMBL/GenBank/DDBJ whole genome shotgun (WGS) entry which is preliminary data.</text>
</comment>
<dbReference type="RefSeq" id="WP_068997988.1">
    <property type="nucleotide sequence ID" value="NZ_MDTQ01000001.1"/>
</dbReference>
<keyword evidence="4" id="KW-1185">Reference proteome</keyword>
<evidence type="ECO:0000313" key="4">
    <source>
        <dbReference type="Proteomes" id="UP000094291"/>
    </source>
</evidence>
<sequence length="151" mass="15945">MIRERLSPLSGHWLDRVLALAVVVLAATVLDMAEGFSESAAALPEIIGVLMVLCGLGLWCFPGRKSELSDVRGRGLLVALALFAITLALFSLVGADIGLWVMFIGCAWWMGYPLGLRLLVIALLFTALIGAVFGILLGVPLTGPVLGLLST</sequence>
<dbReference type="OrthoDB" id="6168426at2"/>
<evidence type="ECO:0000256" key="1">
    <source>
        <dbReference type="SAM" id="Phobius"/>
    </source>
</evidence>
<gene>
    <name evidence="3" type="ORF">BFW38_08440</name>
</gene>
<feature type="transmembrane region" description="Helical" evidence="1">
    <location>
        <begin position="97"/>
        <end position="114"/>
    </location>
</feature>
<evidence type="ECO:0000313" key="3">
    <source>
        <dbReference type="EMBL" id="ODC03572.1"/>
    </source>
</evidence>